<dbReference type="SUPFAM" id="SSF55729">
    <property type="entry name" value="Acyl-CoA N-acyltransferases (Nat)"/>
    <property type="match status" value="1"/>
</dbReference>
<dbReference type="GO" id="GO:0016747">
    <property type="term" value="F:acyltransferase activity, transferring groups other than amino-acyl groups"/>
    <property type="evidence" value="ECO:0007669"/>
    <property type="project" value="InterPro"/>
</dbReference>
<reference evidence="2" key="1">
    <citation type="submission" date="2019-08" db="EMBL/GenBank/DDBJ databases">
        <authorList>
            <person name="Kucharzyk K."/>
            <person name="Murdoch R.W."/>
            <person name="Higgins S."/>
            <person name="Loffler F."/>
        </authorList>
    </citation>
    <scope>NUCLEOTIDE SEQUENCE</scope>
</reference>
<dbReference type="PROSITE" id="PS51186">
    <property type="entry name" value="GNAT"/>
    <property type="match status" value="1"/>
</dbReference>
<dbReference type="AlphaFoldDB" id="A0A645AJ63"/>
<comment type="caution">
    <text evidence="2">The sequence shown here is derived from an EMBL/GenBank/DDBJ whole genome shotgun (WGS) entry which is preliminary data.</text>
</comment>
<dbReference type="InterPro" id="IPR016181">
    <property type="entry name" value="Acyl_CoA_acyltransferase"/>
</dbReference>
<evidence type="ECO:0000259" key="1">
    <source>
        <dbReference type="PROSITE" id="PS51186"/>
    </source>
</evidence>
<dbReference type="EMBL" id="VSSQ01013171">
    <property type="protein sequence ID" value="MPM50893.1"/>
    <property type="molecule type" value="Genomic_DNA"/>
</dbReference>
<evidence type="ECO:0000313" key="2">
    <source>
        <dbReference type="EMBL" id="MPM50893.1"/>
    </source>
</evidence>
<feature type="domain" description="N-acetyltransferase" evidence="1">
    <location>
        <begin position="43"/>
        <end position="200"/>
    </location>
</feature>
<dbReference type="Pfam" id="PF00583">
    <property type="entry name" value="Acetyltransf_1"/>
    <property type="match status" value="1"/>
</dbReference>
<proteinExistence type="predicted"/>
<dbReference type="InterPro" id="IPR000182">
    <property type="entry name" value="GNAT_dom"/>
</dbReference>
<sequence>MRGVDRYEACVFVFIIYSEIDALALNVIKDIIPVCNKEINMKLNIKRMNYEEANEISKWIYQEPYSIYSNDGSDSCIRELLDGNYFSATDEENKLLGYYCFNESAQVPVGKQFGVYDDKDLIDVGLGIRPDLCGQGFGLDFLSNGLDFARSELNAKGLRLTVAFFNKRAIKVYERIGFKKVSSFKRISEIGEMEFWVMIL</sequence>
<organism evidence="2">
    <name type="scientific">bioreactor metagenome</name>
    <dbReference type="NCBI Taxonomy" id="1076179"/>
    <lineage>
        <taxon>unclassified sequences</taxon>
        <taxon>metagenomes</taxon>
        <taxon>ecological metagenomes</taxon>
    </lineage>
</organism>
<accession>A0A645AJ63</accession>
<protein>
    <recommendedName>
        <fullName evidence="1">N-acetyltransferase domain-containing protein</fullName>
    </recommendedName>
</protein>
<dbReference type="Gene3D" id="3.40.630.30">
    <property type="match status" value="1"/>
</dbReference>
<name>A0A645AJ63_9ZZZZ</name>
<gene>
    <name evidence="2" type="ORF">SDC9_97639</name>
</gene>